<dbReference type="RefSeq" id="WP_371860819.1">
    <property type="nucleotide sequence ID" value="NZ_BAAARO010000025.1"/>
</dbReference>
<evidence type="ECO:0000259" key="2">
    <source>
        <dbReference type="Pfam" id="PF17765"/>
    </source>
</evidence>
<keyword evidence="4" id="KW-1185">Reference proteome</keyword>
<dbReference type="PANTHER" id="PTHR35010:SF2">
    <property type="entry name" value="BLL4672 PROTEIN"/>
    <property type="match status" value="1"/>
</dbReference>
<organism evidence="3 4">
    <name type="scientific">Terrabacter aerolatus</name>
    <dbReference type="NCBI Taxonomy" id="422442"/>
    <lineage>
        <taxon>Bacteria</taxon>
        <taxon>Bacillati</taxon>
        <taxon>Actinomycetota</taxon>
        <taxon>Actinomycetes</taxon>
        <taxon>Micrococcales</taxon>
        <taxon>Intrasporangiaceae</taxon>
        <taxon>Terrabacter</taxon>
    </lineage>
</organism>
<feature type="domain" description="MmyB-like transcription regulator ligand binding" evidence="2">
    <location>
        <begin position="13"/>
        <end position="97"/>
    </location>
</feature>
<comment type="caution">
    <text evidence="3">The sequence shown here is derived from an EMBL/GenBank/DDBJ whole genome shotgun (WGS) entry which is preliminary data.</text>
</comment>
<dbReference type="AlphaFoldDB" id="A0A512CWU7"/>
<dbReference type="Pfam" id="PF17765">
    <property type="entry name" value="MLTR_LBD"/>
    <property type="match status" value="1"/>
</dbReference>
<sequence>MERPVDLRGVEEGHAPYDKSLSNLIGELSTQSEDFRGRWAAHDVRYHRTGRKRFHHPLVGDVELDYEAFELPGDPGQRVNVYTAQPGSPSEEALNLLASWSAREPALDARPDDAAASAPLPGDAH</sequence>
<dbReference type="Proteomes" id="UP000321534">
    <property type="component" value="Unassembled WGS sequence"/>
</dbReference>
<evidence type="ECO:0000256" key="1">
    <source>
        <dbReference type="SAM" id="MobiDB-lite"/>
    </source>
</evidence>
<name>A0A512CWU7_9MICO</name>
<dbReference type="Gene3D" id="3.30.450.180">
    <property type="match status" value="1"/>
</dbReference>
<protein>
    <recommendedName>
        <fullName evidence="2">MmyB-like transcription regulator ligand binding domain-containing protein</fullName>
    </recommendedName>
</protein>
<dbReference type="InterPro" id="IPR041413">
    <property type="entry name" value="MLTR_LBD"/>
</dbReference>
<gene>
    <name evidence="3" type="ORF">TAE01_04750</name>
</gene>
<feature type="compositionally biased region" description="Low complexity" evidence="1">
    <location>
        <begin position="114"/>
        <end position="125"/>
    </location>
</feature>
<accession>A0A512CWU7</accession>
<reference evidence="3 4" key="1">
    <citation type="submission" date="2019-07" db="EMBL/GenBank/DDBJ databases">
        <title>Whole genome shotgun sequence of Terrabacter aerolatus NBRC 106305.</title>
        <authorList>
            <person name="Hosoyama A."/>
            <person name="Uohara A."/>
            <person name="Ohji S."/>
            <person name="Ichikawa N."/>
        </authorList>
    </citation>
    <scope>NUCLEOTIDE SEQUENCE [LARGE SCALE GENOMIC DNA]</scope>
    <source>
        <strain evidence="3 4">NBRC 106305</strain>
    </source>
</reference>
<dbReference type="PANTHER" id="PTHR35010">
    <property type="entry name" value="BLL4672 PROTEIN-RELATED"/>
    <property type="match status" value="1"/>
</dbReference>
<dbReference type="EMBL" id="BJYX01000001">
    <property type="protein sequence ID" value="GEO28665.1"/>
    <property type="molecule type" value="Genomic_DNA"/>
</dbReference>
<feature type="region of interest" description="Disordered" evidence="1">
    <location>
        <begin position="105"/>
        <end position="125"/>
    </location>
</feature>
<proteinExistence type="predicted"/>
<evidence type="ECO:0000313" key="4">
    <source>
        <dbReference type="Proteomes" id="UP000321534"/>
    </source>
</evidence>
<evidence type="ECO:0000313" key="3">
    <source>
        <dbReference type="EMBL" id="GEO28665.1"/>
    </source>
</evidence>